<reference evidence="7" key="1">
    <citation type="journal article" date="2018" name="Genome Biol.">
        <title>SKESA: strategic k-mer extension for scrupulous assemblies.</title>
        <authorList>
            <person name="Souvorov A."/>
            <person name="Agarwala R."/>
            <person name="Lipman D.J."/>
        </authorList>
    </citation>
    <scope>NUCLEOTIDE SEQUENCE</scope>
    <source>
        <strain evidence="7">CAV1698</strain>
    </source>
</reference>
<dbReference type="SUPFAM" id="SSF46785">
    <property type="entry name" value="Winged helix' DNA-binding domain"/>
    <property type="match status" value="1"/>
</dbReference>
<dbReference type="PRINTS" id="PR00039">
    <property type="entry name" value="HTHLYSR"/>
</dbReference>
<evidence type="ECO:0000256" key="3">
    <source>
        <dbReference type="ARBA" id="ARBA00023125"/>
    </source>
</evidence>
<dbReference type="Gene3D" id="1.10.10.10">
    <property type="entry name" value="Winged helix-like DNA-binding domain superfamily/Winged helix DNA-binding domain"/>
    <property type="match status" value="1"/>
</dbReference>
<dbReference type="InterPro" id="IPR036388">
    <property type="entry name" value="WH-like_DNA-bd_sf"/>
</dbReference>
<gene>
    <name evidence="7" type="ORF">JD854_RS21735</name>
</gene>
<dbReference type="PANTHER" id="PTHR30419:SF30">
    <property type="entry name" value="LYSR FAMILY TRANSCRIPTIONAL REGULATOR"/>
    <property type="match status" value="1"/>
</dbReference>
<dbReference type="Pfam" id="PF03466">
    <property type="entry name" value="LysR_substrate"/>
    <property type="match status" value="1"/>
</dbReference>
<keyword evidence="3" id="KW-0238">DNA-binding</keyword>
<dbReference type="SUPFAM" id="SSF53850">
    <property type="entry name" value="Periplasmic binding protein-like II"/>
    <property type="match status" value="1"/>
</dbReference>
<reference evidence="7" key="2">
    <citation type="submission" date="2022-05" db="EMBL/GenBank/DDBJ databases">
        <authorList>
            <consortium name="NCBI Pathogen Detection Project"/>
        </authorList>
    </citation>
    <scope>NUCLEOTIDE SEQUENCE</scope>
    <source>
        <strain evidence="7">CAV1698</strain>
    </source>
</reference>
<dbReference type="EMBL" id="DACYAJ020000036">
    <property type="protein sequence ID" value="HCD1257665.1"/>
    <property type="molecule type" value="Genomic_DNA"/>
</dbReference>
<protein>
    <submittedName>
        <fullName evidence="7">LysR family transcriptional regulator</fullName>
    </submittedName>
</protein>
<dbReference type="FunFam" id="1.10.10.10:FF:000001">
    <property type="entry name" value="LysR family transcriptional regulator"/>
    <property type="match status" value="1"/>
</dbReference>
<dbReference type="GO" id="GO:0005829">
    <property type="term" value="C:cytosol"/>
    <property type="evidence" value="ECO:0007669"/>
    <property type="project" value="TreeGrafter"/>
</dbReference>
<dbReference type="InterPro" id="IPR005119">
    <property type="entry name" value="LysR_subst-bd"/>
</dbReference>
<dbReference type="GO" id="GO:0003700">
    <property type="term" value="F:DNA-binding transcription factor activity"/>
    <property type="evidence" value="ECO:0007669"/>
    <property type="project" value="InterPro"/>
</dbReference>
<feature type="domain" description="HTH lysR-type" evidence="6">
    <location>
        <begin position="3"/>
        <end position="60"/>
    </location>
</feature>
<dbReference type="InterPro" id="IPR000847">
    <property type="entry name" value="LysR_HTH_N"/>
</dbReference>
<dbReference type="InterPro" id="IPR036390">
    <property type="entry name" value="WH_DNA-bd_sf"/>
</dbReference>
<dbReference type="Gene3D" id="3.40.190.290">
    <property type="match status" value="1"/>
</dbReference>
<dbReference type="Pfam" id="PF00126">
    <property type="entry name" value="HTH_1"/>
    <property type="match status" value="1"/>
</dbReference>
<sequence length="296" mass="32584">MRMSIKQLRAFLAVAHTLNFAHASERLNMSQPALSLTIKGLEEVLGGPLLLRTTRRVTLTQEGETLLAMARQLLADWDNTEEAMRQRFTLQRGKVSVAAMPSFAANVLPPVLKTFRDRYAGINVTVHDVVNEQVIEMVSEGRVEMGIAFEPDYCGHLHFTPLGLDRFIAIVPPDSRFAGRERIAWRELLTLDFIALQRPSAVRLMLEEHLAQSGRPLDVALESHQLVTVGRLVANGLGGSAVPALCRTQMQELGAACLDLDGPVIERRVGVLRSAHHKLSTAAQALLDTLKLAYGA</sequence>
<feature type="chain" id="PRO_5038886744" evidence="5">
    <location>
        <begin position="24"/>
        <end position="296"/>
    </location>
</feature>
<comment type="caution">
    <text evidence="7">The sequence shown here is derived from an EMBL/GenBank/DDBJ whole genome shotgun (WGS) entry which is preliminary data.</text>
</comment>
<dbReference type="PROSITE" id="PS50931">
    <property type="entry name" value="HTH_LYSR"/>
    <property type="match status" value="1"/>
</dbReference>
<evidence type="ECO:0000256" key="4">
    <source>
        <dbReference type="ARBA" id="ARBA00023163"/>
    </source>
</evidence>
<dbReference type="PANTHER" id="PTHR30419">
    <property type="entry name" value="HTH-TYPE TRANSCRIPTIONAL REGULATOR YBHD"/>
    <property type="match status" value="1"/>
</dbReference>
<organism evidence="7 8">
    <name type="scientific">Citrobacter amalonaticus</name>
    <dbReference type="NCBI Taxonomy" id="35703"/>
    <lineage>
        <taxon>Bacteria</taxon>
        <taxon>Pseudomonadati</taxon>
        <taxon>Pseudomonadota</taxon>
        <taxon>Gammaproteobacteria</taxon>
        <taxon>Enterobacterales</taxon>
        <taxon>Enterobacteriaceae</taxon>
        <taxon>Citrobacter</taxon>
    </lineage>
</organism>
<feature type="signal peptide" evidence="5">
    <location>
        <begin position="1"/>
        <end position="23"/>
    </location>
</feature>
<proteinExistence type="inferred from homology"/>
<dbReference type="AlphaFoldDB" id="A0A9C7QRR6"/>
<keyword evidence="5" id="KW-0732">Signal</keyword>
<evidence type="ECO:0000256" key="5">
    <source>
        <dbReference type="SAM" id="SignalP"/>
    </source>
</evidence>
<accession>A0A9C7QRR6</accession>
<comment type="similarity">
    <text evidence="1">Belongs to the LysR transcriptional regulatory family.</text>
</comment>
<keyword evidence="4" id="KW-0804">Transcription</keyword>
<dbReference type="GO" id="GO:0003677">
    <property type="term" value="F:DNA binding"/>
    <property type="evidence" value="ECO:0007669"/>
    <property type="project" value="UniProtKB-KW"/>
</dbReference>
<dbReference type="CDD" id="cd08440">
    <property type="entry name" value="PBP2_LTTR_like_4"/>
    <property type="match status" value="1"/>
</dbReference>
<evidence type="ECO:0000313" key="7">
    <source>
        <dbReference type="EMBL" id="HCD1257665.1"/>
    </source>
</evidence>
<name>A0A9C7QRR6_CITAM</name>
<evidence type="ECO:0000313" key="8">
    <source>
        <dbReference type="Proteomes" id="UP000862426"/>
    </source>
</evidence>
<dbReference type="Proteomes" id="UP000862426">
    <property type="component" value="Unassembled WGS sequence"/>
</dbReference>
<evidence type="ECO:0000256" key="2">
    <source>
        <dbReference type="ARBA" id="ARBA00023015"/>
    </source>
</evidence>
<dbReference type="InterPro" id="IPR050950">
    <property type="entry name" value="HTH-type_LysR_regulators"/>
</dbReference>
<evidence type="ECO:0000256" key="1">
    <source>
        <dbReference type="ARBA" id="ARBA00009437"/>
    </source>
</evidence>
<keyword evidence="2" id="KW-0805">Transcription regulation</keyword>
<evidence type="ECO:0000259" key="6">
    <source>
        <dbReference type="PROSITE" id="PS50931"/>
    </source>
</evidence>